<dbReference type="EMBL" id="GGEC01081616">
    <property type="protein sequence ID" value="MBX62100.1"/>
    <property type="molecule type" value="Transcribed_RNA"/>
</dbReference>
<reference evidence="1" key="1">
    <citation type="submission" date="2018-02" db="EMBL/GenBank/DDBJ databases">
        <title>Rhizophora mucronata_Transcriptome.</title>
        <authorList>
            <person name="Meera S.P."/>
            <person name="Sreeshan A."/>
            <person name="Augustine A."/>
        </authorList>
    </citation>
    <scope>NUCLEOTIDE SEQUENCE</scope>
    <source>
        <tissue evidence="1">Leaf</tissue>
    </source>
</reference>
<protein>
    <submittedName>
        <fullName evidence="1">Uncharacterized protein</fullName>
    </submittedName>
</protein>
<dbReference type="AlphaFoldDB" id="A0A2P2Q571"/>
<evidence type="ECO:0000313" key="1">
    <source>
        <dbReference type="EMBL" id="MBX62100.1"/>
    </source>
</evidence>
<organism evidence="1">
    <name type="scientific">Rhizophora mucronata</name>
    <name type="common">Asiatic mangrove</name>
    <dbReference type="NCBI Taxonomy" id="61149"/>
    <lineage>
        <taxon>Eukaryota</taxon>
        <taxon>Viridiplantae</taxon>
        <taxon>Streptophyta</taxon>
        <taxon>Embryophyta</taxon>
        <taxon>Tracheophyta</taxon>
        <taxon>Spermatophyta</taxon>
        <taxon>Magnoliopsida</taxon>
        <taxon>eudicotyledons</taxon>
        <taxon>Gunneridae</taxon>
        <taxon>Pentapetalae</taxon>
        <taxon>rosids</taxon>
        <taxon>fabids</taxon>
        <taxon>Malpighiales</taxon>
        <taxon>Rhizophoraceae</taxon>
        <taxon>Rhizophora</taxon>
    </lineage>
</organism>
<name>A0A2P2Q571_RHIMU</name>
<sequence>MEVLFQIERLPILKKNQKSN</sequence>
<accession>A0A2P2Q571</accession>
<proteinExistence type="predicted"/>